<sequence>MLLPILALFTTFLPCVSAGRSATSLAKRAASEDLVLYWGQASAGSQESLASYCQNSPGDIYIISFISSFGGSNELTMNIAGYNDYFSGTGLLDASALGEEIKTCQSLGKKVMISLGGAAGTYGFTSDSNAEDVAEQLWNYLGGGTSSTRPFGDAVIDGFDLDSENNLDTEEYAAFVTKMRELYATDTSKTYYMSAAPQCPYPDASIGYALANAYFDFVNIQFYNNYCSLASTNFNLDTWQTYATTVSPNPNIRLMVGLGGSTTACGSGYVDPSVISAKMSEFTSYANFGGFMVWDASQANTNIIDGESFAKHLESLLTSGSTTTTTTVATTSAIATTSTSTAAAAVVAVTTSTTTPYVVVAETTSTTPYTPVVVIETTSTSTTPYAVVVETTSTTPYTPAVVLETSSNTPYVVVLETTTTTADPYAPVVAATTSTPYVAVVDATSTTPNVVVVETTSTTPLAVVPEPTSTAVTTSVEAENVVTATYVAPVYTTILGNNKVVGDQTLTTNDSVITVYSTFTTTSSVVTTITSAPVLPTTSVAAEDTTTSSSLITTSAKAPNVVYETQWVTNHHWVTVDPCAA</sequence>
<evidence type="ECO:0000256" key="11">
    <source>
        <dbReference type="SAM" id="SignalP"/>
    </source>
</evidence>
<dbReference type="EC" id="3.2.1.14" evidence="2"/>
<keyword evidence="4 9" id="KW-0378">Hydrolase</keyword>
<dbReference type="PANTHER" id="PTHR45708">
    <property type="entry name" value="ENDOCHITINASE"/>
    <property type="match status" value="1"/>
</dbReference>
<evidence type="ECO:0000256" key="5">
    <source>
        <dbReference type="ARBA" id="ARBA00023024"/>
    </source>
</evidence>
<dbReference type="GO" id="GO:0006032">
    <property type="term" value="P:chitin catabolic process"/>
    <property type="evidence" value="ECO:0007669"/>
    <property type="project" value="UniProtKB-KW"/>
</dbReference>
<keyword evidence="14" id="KW-1185">Reference proteome</keyword>
<name>A0AAV5RR38_STABA</name>
<evidence type="ECO:0000256" key="7">
    <source>
        <dbReference type="ARBA" id="ARBA00023295"/>
    </source>
</evidence>
<dbReference type="InterPro" id="IPR050542">
    <property type="entry name" value="Glycosyl_Hydrlase18_Chitinase"/>
</dbReference>
<comment type="catalytic activity">
    <reaction evidence="1">
        <text>Random endo-hydrolysis of N-acetyl-beta-D-glucosaminide (1-&gt;4)-beta-linkages in chitin and chitodextrins.</text>
        <dbReference type="EC" id="3.2.1.14"/>
    </reaction>
</comment>
<keyword evidence="6" id="KW-0119">Carbohydrate metabolism</keyword>
<keyword evidence="5" id="KW-0146">Chitin degradation</keyword>
<dbReference type="InterPro" id="IPR018247">
    <property type="entry name" value="EF_Hand_1_Ca_BS"/>
</dbReference>
<proteinExistence type="inferred from homology"/>
<dbReference type="InterPro" id="IPR045321">
    <property type="entry name" value="Cts1-like"/>
</dbReference>
<dbReference type="GO" id="GO:0008061">
    <property type="term" value="F:chitin binding"/>
    <property type="evidence" value="ECO:0007669"/>
    <property type="project" value="UniProtKB-KW"/>
</dbReference>
<dbReference type="Proteomes" id="UP001362899">
    <property type="component" value="Unassembled WGS sequence"/>
</dbReference>
<evidence type="ECO:0000256" key="6">
    <source>
        <dbReference type="ARBA" id="ARBA00023277"/>
    </source>
</evidence>
<dbReference type="Pfam" id="PF00704">
    <property type="entry name" value="Glyco_hydro_18"/>
    <property type="match status" value="1"/>
</dbReference>
<evidence type="ECO:0000256" key="2">
    <source>
        <dbReference type="ARBA" id="ARBA00012729"/>
    </source>
</evidence>
<dbReference type="InterPro" id="IPR001223">
    <property type="entry name" value="Glyco_hydro18_cat"/>
</dbReference>
<gene>
    <name evidence="13" type="ORF">DASB73_041210</name>
</gene>
<evidence type="ECO:0000256" key="4">
    <source>
        <dbReference type="ARBA" id="ARBA00022801"/>
    </source>
</evidence>
<evidence type="ECO:0000259" key="12">
    <source>
        <dbReference type="PROSITE" id="PS51910"/>
    </source>
</evidence>
<keyword evidence="3" id="KW-0147">Chitin-binding</keyword>
<keyword evidence="8" id="KW-0624">Polysaccharide degradation</keyword>
<accession>A0AAV5RR38</accession>
<protein>
    <recommendedName>
        <fullName evidence="2">chitinase</fullName>
        <ecNumber evidence="2">3.2.1.14</ecNumber>
    </recommendedName>
</protein>
<evidence type="ECO:0000256" key="8">
    <source>
        <dbReference type="ARBA" id="ARBA00023326"/>
    </source>
</evidence>
<dbReference type="AlphaFoldDB" id="A0AAV5RR38"/>
<dbReference type="GO" id="GO:0000272">
    <property type="term" value="P:polysaccharide catabolic process"/>
    <property type="evidence" value="ECO:0007669"/>
    <property type="project" value="UniProtKB-KW"/>
</dbReference>
<dbReference type="GO" id="GO:0005576">
    <property type="term" value="C:extracellular region"/>
    <property type="evidence" value="ECO:0007669"/>
    <property type="project" value="TreeGrafter"/>
</dbReference>
<feature type="chain" id="PRO_5043663601" description="chitinase" evidence="11">
    <location>
        <begin position="19"/>
        <end position="581"/>
    </location>
</feature>
<evidence type="ECO:0000256" key="1">
    <source>
        <dbReference type="ARBA" id="ARBA00000822"/>
    </source>
</evidence>
<reference evidence="13 14" key="1">
    <citation type="journal article" date="2023" name="Elife">
        <title>Identification of key yeast species and microbe-microbe interactions impacting larval growth of Drosophila in the wild.</title>
        <authorList>
            <person name="Mure A."/>
            <person name="Sugiura Y."/>
            <person name="Maeda R."/>
            <person name="Honda K."/>
            <person name="Sakurai N."/>
            <person name="Takahashi Y."/>
            <person name="Watada M."/>
            <person name="Katoh T."/>
            <person name="Gotoh A."/>
            <person name="Gotoh Y."/>
            <person name="Taniguchi I."/>
            <person name="Nakamura K."/>
            <person name="Hayashi T."/>
            <person name="Katayama T."/>
            <person name="Uemura T."/>
            <person name="Hattori Y."/>
        </authorList>
    </citation>
    <scope>NUCLEOTIDE SEQUENCE [LARGE SCALE GENOMIC DNA]</scope>
    <source>
        <strain evidence="13 14">SB-73</strain>
    </source>
</reference>
<dbReference type="PANTHER" id="PTHR45708:SF49">
    <property type="entry name" value="ENDOCHITINASE"/>
    <property type="match status" value="1"/>
</dbReference>
<evidence type="ECO:0000313" key="14">
    <source>
        <dbReference type="Proteomes" id="UP001362899"/>
    </source>
</evidence>
<organism evidence="13 14">
    <name type="scientific">Starmerella bacillaris</name>
    <name type="common">Yeast</name>
    <name type="synonym">Candida zemplinina</name>
    <dbReference type="NCBI Taxonomy" id="1247836"/>
    <lineage>
        <taxon>Eukaryota</taxon>
        <taxon>Fungi</taxon>
        <taxon>Dikarya</taxon>
        <taxon>Ascomycota</taxon>
        <taxon>Saccharomycotina</taxon>
        <taxon>Dipodascomycetes</taxon>
        <taxon>Dipodascales</taxon>
        <taxon>Trichomonascaceae</taxon>
        <taxon>Starmerella</taxon>
    </lineage>
</organism>
<evidence type="ECO:0000313" key="13">
    <source>
        <dbReference type="EMBL" id="GMM53158.1"/>
    </source>
</evidence>
<evidence type="ECO:0000256" key="9">
    <source>
        <dbReference type="RuleBase" id="RU000489"/>
    </source>
</evidence>
<dbReference type="InterPro" id="IPR001579">
    <property type="entry name" value="Glyco_hydro_18_chit_AS"/>
</dbReference>
<evidence type="ECO:0000256" key="10">
    <source>
        <dbReference type="RuleBase" id="RU004453"/>
    </source>
</evidence>
<dbReference type="Gene3D" id="3.20.20.80">
    <property type="entry name" value="Glycosidases"/>
    <property type="match status" value="1"/>
</dbReference>
<dbReference type="CDD" id="cd02877">
    <property type="entry name" value="GH18_hevamine_XipI_class_III"/>
    <property type="match status" value="1"/>
</dbReference>
<dbReference type="PROSITE" id="PS00018">
    <property type="entry name" value="EF_HAND_1"/>
    <property type="match status" value="1"/>
</dbReference>
<dbReference type="SUPFAM" id="SSF51445">
    <property type="entry name" value="(Trans)glycosidases"/>
    <property type="match status" value="1"/>
</dbReference>
<dbReference type="GO" id="GO:0008843">
    <property type="term" value="F:endochitinase activity"/>
    <property type="evidence" value="ECO:0007669"/>
    <property type="project" value="UniProtKB-EC"/>
</dbReference>
<comment type="caution">
    <text evidence="13">The sequence shown here is derived from an EMBL/GenBank/DDBJ whole genome shotgun (WGS) entry which is preliminary data.</text>
</comment>
<keyword evidence="11" id="KW-0732">Signal</keyword>
<feature type="domain" description="GH18" evidence="12">
    <location>
        <begin position="32"/>
        <end position="320"/>
    </location>
</feature>
<feature type="signal peptide" evidence="11">
    <location>
        <begin position="1"/>
        <end position="18"/>
    </location>
</feature>
<comment type="similarity">
    <text evidence="10">Belongs to the glycosyl hydrolase 18 family.</text>
</comment>
<dbReference type="PROSITE" id="PS51910">
    <property type="entry name" value="GH18_2"/>
    <property type="match status" value="1"/>
</dbReference>
<dbReference type="EMBL" id="BTGC01000008">
    <property type="protein sequence ID" value="GMM53158.1"/>
    <property type="molecule type" value="Genomic_DNA"/>
</dbReference>
<keyword evidence="7 9" id="KW-0326">Glycosidase</keyword>
<dbReference type="InterPro" id="IPR017853">
    <property type="entry name" value="GH"/>
</dbReference>
<dbReference type="PROSITE" id="PS01095">
    <property type="entry name" value="GH18_1"/>
    <property type="match status" value="1"/>
</dbReference>
<evidence type="ECO:0000256" key="3">
    <source>
        <dbReference type="ARBA" id="ARBA00022669"/>
    </source>
</evidence>